<accession>A0A7J6QLR1</accession>
<dbReference type="AlphaFoldDB" id="A0A7J6QLR1"/>
<feature type="compositionally biased region" description="Basic and acidic residues" evidence="1">
    <location>
        <begin position="123"/>
        <end position="140"/>
    </location>
</feature>
<evidence type="ECO:0000313" key="2">
    <source>
        <dbReference type="EMBL" id="KAF4709335.1"/>
    </source>
</evidence>
<keyword evidence="3" id="KW-1185">Reference proteome</keyword>
<organism evidence="2 3">
    <name type="scientific">Perkinsus olseni</name>
    <name type="common">Perkinsus atlanticus</name>
    <dbReference type="NCBI Taxonomy" id="32597"/>
    <lineage>
        <taxon>Eukaryota</taxon>
        <taxon>Sar</taxon>
        <taxon>Alveolata</taxon>
        <taxon>Perkinsozoa</taxon>
        <taxon>Perkinsea</taxon>
        <taxon>Perkinsida</taxon>
        <taxon>Perkinsidae</taxon>
        <taxon>Perkinsus</taxon>
    </lineage>
</organism>
<comment type="caution">
    <text evidence="2">The sequence shown here is derived from an EMBL/GenBank/DDBJ whole genome shotgun (WGS) entry which is preliminary data.</text>
</comment>
<evidence type="ECO:0000256" key="1">
    <source>
        <dbReference type="SAM" id="MobiDB-lite"/>
    </source>
</evidence>
<sequence length="160" mass="17034">MMSYREMYGGPEGRSSEAEDGGVGSSGIDSDDEPPMLSYSALYNADGTSNVQASRRPVPESAITSSGEPPLLSYSALYRPDGTSIVQPTPQRDSGVDDDDDGPPLMSYSELYGRQQRASSRSAVDDSHPPTHSRSYDDSYTRSGRIQPPSNAGPPPPTNG</sequence>
<protein>
    <submittedName>
        <fullName evidence="2">Uncharacterized protein</fullName>
    </submittedName>
</protein>
<dbReference type="EMBL" id="JABANO010031998">
    <property type="protein sequence ID" value="KAF4709335.1"/>
    <property type="molecule type" value="Genomic_DNA"/>
</dbReference>
<name>A0A7J6QLR1_PEROL</name>
<gene>
    <name evidence="2" type="ORF">FOZ63_017922</name>
</gene>
<evidence type="ECO:0000313" key="3">
    <source>
        <dbReference type="Proteomes" id="UP000553632"/>
    </source>
</evidence>
<proteinExistence type="predicted"/>
<feature type="compositionally biased region" description="Pro residues" evidence="1">
    <location>
        <begin position="151"/>
        <end position="160"/>
    </location>
</feature>
<feature type="region of interest" description="Disordered" evidence="1">
    <location>
        <begin position="1"/>
        <end position="160"/>
    </location>
</feature>
<dbReference type="Proteomes" id="UP000553632">
    <property type="component" value="Unassembled WGS sequence"/>
</dbReference>
<reference evidence="2 3" key="1">
    <citation type="submission" date="2020-04" db="EMBL/GenBank/DDBJ databases">
        <title>Perkinsus olseni comparative genomics.</title>
        <authorList>
            <person name="Bogema D.R."/>
        </authorList>
    </citation>
    <scope>NUCLEOTIDE SEQUENCE [LARGE SCALE GENOMIC DNA]</scope>
    <source>
        <strain evidence="2 3">ATCC PRA-207</strain>
    </source>
</reference>